<dbReference type="InterPro" id="IPR001251">
    <property type="entry name" value="CRAL-TRIO_dom"/>
</dbReference>
<accession>A0A8J2Q1V5</accession>
<feature type="domain" description="CRAL-TRIO" evidence="2">
    <location>
        <begin position="89"/>
        <end position="266"/>
    </location>
</feature>
<dbReference type="EMBL" id="CAJVCH010571371">
    <property type="protein sequence ID" value="CAG7837342.1"/>
    <property type="molecule type" value="Genomic_DNA"/>
</dbReference>
<gene>
    <name evidence="3" type="ORF">AFUS01_LOCUS46471</name>
</gene>
<dbReference type="PANTHER" id="PTHR23324:SF87">
    <property type="entry name" value="CRAL-TRIO DOMAIN-CONTAINING PROTEIN C34C12.6"/>
    <property type="match status" value="1"/>
</dbReference>
<dbReference type="CDD" id="cd00170">
    <property type="entry name" value="SEC14"/>
    <property type="match status" value="1"/>
</dbReference>
<dbReference type="InterPro" id="IPR051064">
    <property type="entry name" value="SEC14/CRAL-TRIO_domain"/>
</dbReference>
<keyword evidence="4" id="KW-1185">Reference proteome</keyword>
<protein>
    <recommendedName>
        <fullName evidence="2">CRAL-TRIO domain-containing protein</fullName>
    </recommendedName>
</protein>
<evidence type="ECO:0000259" key="2">
    <source>
        <dbReference type="PROSITE" id="PS50191"/>
    </source>
</evidence>
<dbReference type="Pfam" id="PF00650">
    <property type="entry name" value="CRAL_TRIO"/>
    <property type="match status" value="1"/>
</dbReference>
<feature type="chain" id="PRO_5035254767" description="CRAL-TRIO domain-containing protein" evidence="1">
    <location>
        <begin position="19"/>
        <end position="271"/>
    </location>
</feature>
<dbReference type="AlphaFoldDB" id="A0A8J2Q1V5"/>
<dbReference type="GO" id="GO:0005737">
    <property type="term" value="C:cytoplasm"/>
    <property type="evidence" value="ECO:0007669"/>
    <property type="project" value="TreeGrafter"/>
</dbReference>
<dbReference type="Proteomes" id="UP000708208">
    <property type="component" value="Unassembled WGS sequence"/>
</dbReference>
<evidence type="ECO:0000256" key="1">
    <source>
        <dbReference type="SAM" id="SignalP"/>
    </source>
</evidence>
<keyword evidence="1" id="KW-0732">Signal</keyword>
<feature type="signal peptide" evidence="1">
    <location>
        <begin position="1"/>
        <end position="18"/>
    </location>
</feature>
<evidence type="ECO:0000313" key="3">
    <source>
        <dbReference type="EMBL" id="CAG7837342.1"/>
    </source>
</evidence>
<sequence length="271" mass="30716">MCKVIVLLMCLALAVSEGKNVTDSKVIQILANVIPEADTDITKNITTKLRLPEEMYWKAHSYITNSKAFKGISFEGTVKLIDELDTWEAPEEIQRNFPYFLAGYDYEDRPVWMAEVGKYNVRKWVERGDQDLKDLEKYCFQATVRIMKSMQAKDREGREIRQGVFVGDCEGLDMTQVAHIPTVVFVLTTAQTYRDIIAQALGQIIVINANYVTQIAADLARPLAGKLMENVEIYGTNKAKWSAELRRLLPDSVIPSWYGGSSSFKPLQLYG</sequence>
<dbReference type="SMART" id="SM00516">
    <property type="entry name" value="SEC14"/>
    <property type="match status" value="1"/>
</dbReference>
<organism evidence="3 4">
    <name type="scientific">Allacma fusca</name>
    <dbReference type="NCBI Taxonomy" id="39272"/>
    <lineage>
        <taxon>Eukaryota</taxon>
        <taxon>Metazoa</taxon>
        <taxon>Ecdysozoa</taxon>
        <taxon>Arthropoda</taxon>
        <taxon>Hexapoda</taxon>
        <taxon>Collembola</taxon>
        <taxon>Symphypleona</taxon>
        <taxon>Sminthuridae</taxon>
        <taxon>Allacma</taxon>
    </lineage>
</organism>
<evidence type="ECO:0000313" key="4">
    <source>
        <dbReference type="Proteomes" id="UP000708208"/>
    </source>
</evidence>
<reference evidence="3" key="1">
    <citation type="submission" date="2021-06" db="EMBL/GenBank/DDBJ databases">
        <authorList>
            <person name="Hodson N. C."/>
            <person name="Mongue J. A."/>
            <person name="Jaron S. K."/>
        </authorList>
    </citation>
    <scope>NUCLEOTIDE SEQUENCE</scope>
</reference>
<comment type="caution">
    <text evidence="3">The sequence shown here is derived from an EMBL/GenBank/DDBJ whole genome shotgun (WGS) entry which is preliminary data.</text>
</comment>
<dbReference type="PANTHER" id="PTHR23324">
    <property type="entry name" value="SEC14 RELATED PROTEIN"/>
    <property type="match status" value="1"/>
</dbReference>
<name>A0A8J2Q1V5_9HEXA</name>
<dbReference type="PROSITE" id="PS50191">
    <property type="entry name" value="CRAL_TRIO"/>
    <property type="match status" value="1"/>
</dbReference>
<proteinExistence type="predicted"/>